<dbReference type="InterPro" id="IPR058543">
    <property type="entry name" value="Beta-prop_RSE1/DDB1/CPSF1_2nd"/>
</dbReference>
<gene>
    <name evidence="14" type="ORF">TT172_LOCUS4849</name>
</gene>
<dbReference type="GO" id="GO:0003676">
    <property type="term" value="F:nucleic acid binding"/>
    <property type="evidence" value="ECO:0007669"/>
    <property type="project" value="InterPro"/>
</dbReference>
<evidence type="ECO:0000256" key="10">
    <source>
        <dbReference type="ARBA" id="ARBA00068521"/>
    </source>
</evidence>
<protein>
    <recommendedName>
        <fullName evidence="8">Pre-mRNA-splicing factor RSE1</fullName>
    </recommendedName>
    <alternativeName>
        <fullName evidence="10">Pre-mRNA-splicing factor rse1</fullName>
    </alternativeName>
</protein>
<dbReference type="Pfam" id="PF10433">
    <property type="entry name" value="Beta-prop_RSE1_1st"/>
    <property type="match status" value="1"/>
</dbReference>
<name>A0A446BIX9_9PEZI</name>
<evidence type="ECO:0000256" key="1">
    <source>
        <dbReference type="ARBA" id="ARBA00004123"/>
    </source>
</evidence>
<feature type="domain" description="RSE1/DDB1/CPSF1 first beta-propeller" evidence="12">
    <location>
        <begin position="20"/>
        <end position="419"/>
    </location>
</feature>
<sequence length="1211" mass="133941">MATTSNMFLYSLTIQPPTTITQALLGQFSGTKEQQIITASGSRLTLLQPDPRQGKVNTLMSHDIFGIIRSLASFRLAGSHKDYIILATDSGRIAIVEYLPKENRFSRIHLETFGKSGVRRVIPGQYLAADPKGRACLIASIEKNKLVYVLNRNAQAELTISSPLEAHKPGVLVLSLVALDVGYANPVFAALEIDYSEADQDPTGEAGREAEAQLVYYELDLGLNHVVRKWSDTVDPTSSLLFQVPGGNDGPSGVLVCGEENVTYRHSNQEAFRVPIPRRRGATEDPQRKRTIVSGVMHKLKGSAGAFFFLLQTDDGDLFKVTIDMVEDSEGNPTGEVRRLKIKYFDTIPIAHSLCILKSGFLFAASEFGNHHFYQFEKLGDDDEEPEFTSDDFPTDPRASYNPVYFHPRPLENLALVESLNSMNPLVDCKVANLTGEDAPQIYAVCGNRARSTFRMLKHGLEVSEIVASELPGTPSAVWTTKLTKYDEYDGYIVLSFTNATLVLSIGETVEEVTESGFLTSVPTLAVQQLGEEGLIQVHPKGIRHIVQGRVNEWPAPQHRSIVAAATNESQVVIALSSGEIVYFEMDADGSLAEYDEKKEMSGTVTSLSLGKVPEGLKRSSFLAVGCDDCTVRILGLDPESTLEMKSIQALTSAPSSLSIMSMEDSTGGNTLYLHIGLHSGVYLRTVLDEVTGELTDTRSKFLGPKPTKLFQVSVQNQPCVLALSSRPWLGYMDPLSKNFVMTPLSYAELEYGWNFSSEQCLEGMVGIHANFLRIFTIEKLGETMIQKSIPLTYTPKRLVKHPEQPYFYTIEADNNTLPPELRAQLLAQSGAVNGDATVLPPEDFGYPRAKGRWASCISVVDPVSEEPRVLQRVDLEGNEAAVSAAVVPFASQEGESFLIVGTGKDMVLNPRQFTEGYIHVYRFHEDGRSLEFIHKTRVEEPPMALIPFQGRLLAGIGKTLRVYDLGLRQLLRKAQGEVAQQLIVSLQTQGNRIVVGDVQQGVTYVVYKPESNKLIPFVDDTINRWTTCITMVDYESVAGGDRFGNLWIVRAPERASQESDEPGSEVQLLHARSYLHGAPNRLNLMAHFYPQDLPTSIVKTNLVVGGQDVLVWSGIQGTVGVLIPFVSREDVDFFQNLESHMRSEDPPLAGRDHLIYRGYYVPVKGVIDGDLCERFSLLPNDKKQMIAGELDRSVREVERKISDIRTRSAF</sequence>
<dbReference type="FunFam" id="2.130.10.10:FF:001143">
    <property type="entry name" value="Pre-mRNA-splicing factor rse-1, putative"/>
    <property type="match status" value="1"/>
</dbReference>
<keyword evidence="6" id="KW-0539">Nucleus</keyword>
<keyword evidence="4" id="KW-0747">Spliceosome</keyword>
<evidence type="ECO:0000256" key="9">
    <source>
        <dbReference type="ARBA" id="ARBA00055157"/>
    </source>
</evidence>
<evidence type="ECO:0000256" key="3">
    <source>
        <dbReference type="ARBA" id="ARBA00022664"/>
    </source>
</evidence>
<dbReference type="InterPro" id="IPR004871">
    <property type="entry name" value="RSE1/DDB1/CPSF1_C"/>
</dbReference>
<evidence type="ECO:0000259" key="13">
    <source>
        <dbReference type="Pfam" id="PF23726"/>
    </source>
</evidence>
<evidence type="ECO:0000259" key="11">
    <source>
        <dbReference type="Pfam" id="PF03178"/>
    </source>
</evidence>
<dbReference type="Gene3D" id="2.130.10.10">
    <property type="entry name" value="YVTN repeat-like/Quinoprotein amine dehydrogenase"/>
    <property type="match status" value="3"/>
</dbReference>
<feature type="domain" description="RSE1/DDB1/CPSF1 second beta-propeller" evidence="13">
    <location>
        <begin position="464"/>
        <end position="778"/>
    </location>
</feature>
<evidence type="ECO:0000256" key="8">
    <source>
        <dbReference type="ARBA" id="ARBA00040134"/>
    </source>
</evidence>
<dbReference type="GO" id="GO:0005681">
    <property type="term" value="C:spliceosomal complex"/>
    <property type="evidence" value="ECO:0007669"/>
    <property type="project" value="UniProtKB-KW"/>
</dbReference>
<comment type="subcellular location">
    <subcellularLocation>
        <location evidence="1">Nucleus</location>
    </subcellularLocation>
</comment>
<accession>A0A446BIX9</accession>
<dbReference type="FunFam" id="2.130.10.10:FF:000068">
    <property type="entry name" value="Pre-mRNA-splicing factor rse1, variant"/>
    <property type="match status" value="1"/>
</dbReference>
<dbReference type="GO" id="GO:0006397">
    <property type="term" value="P:mRNA processing"/>
    <property type="evidence" value="ECO:0007669"/>
    <property type="project" value="UniProtKB-KW"/>
</dbReference>
<dbReference type="Pfam" id="PF23726">
    <property type="entry name" value="Beta-prop_RSE1_2nd"/>
    <property type="match status" value="1"/>
</dbReference>
<keyword evidence="3" id="KW-0507">mRNA processing</keyword>
<evidence type="ECO:0000256" key="5">
    <source>
        <dbReference type="ARBA" id="ARBA00023187"/>
    </source>
</evidence>
<evidence type="ECO:0000259" key="12">
    <source>
        <dbReference type="Pfam" id="PF10433"/>
    </source>
</evidence>
<dbReference type="SUPFAM" id="SSF50978">
    <property type="entry name" value="WD40 repeat-like"/>
    <property type="match status" value="1"/>
</dbReference>
<dbReference type="Proteomes" id="UP000289323">
    <property type="component" value="Unassembled WGS sequence"/>
</dbReference>
<dbReference type="InterPro" id="IPR050358">
    <property type="entry name" value="RSE1/DDB1/CFT1"/>
</dbReference>
<dbReference type="GO" id="GO:0008380">
    <property type="term" value="P:RNA splicing"/>
    <property type="evidence" value="ECO:0007669"/>
    <property type="project" value="UniProtKB-KW"/>
</dbReference>
<keyword evidence="5" id="KW-0508">mRNA splicing</keyword>
<dbReference type="InterPro" id="IPR036322">
    <property type="entry name" value="WD40_repeat_dom_sf"/>
</dbReference>
<evidence type="ECO:0000256" key="4">
    <source>
        <dbReference type="ARBA" id="ARBA00022728"/>
    </source>
</evidence>
<dbReference type="InterPro" id="IPR018846">
    <property type="entry name" value="Beta-prop_RSE1/DDB1/CPSF1_1st"/>
</dbReference>
<evidence type="ECO:0000313" key="15">
    <source>
        <dbReference type="Proteomes" id="UP000289323"/>
    </source>
</evidence>
<reference evidence="14 15" key="1">
    <citation type="submission" date="2018-04" db="EMBL/GenBank/DDBJ databases">
        <authorList>
            <person name="Huttner S."/>
            <person name="Dainat J."/>
        </authorList>
    </citation>
    <scope>NUCLEOTIDE SEQUENCE [LARGE SCALE GENOMIC DNA]</scope>
</reference>
<feature type="domain" description="RSE1/DDB1/CPSF1 C-terminal" evidence="11">
    <location>
        <begin position="855"/>
        <end position="1177"/>
    </location>
</feature>
<dbReference type="EMBL" id="OUUZ01000009">
    <property type="protein sequence ID" value="SPQ22430.1"/>
    <property type="molecule type" value="Genomic_DNA"/>
</dbReference>
<evidence type="ECO:0000256" key="7">
    <source>
        <dbReference type="ARBA" id="ARBA00038266"/>
    </source>
</evidence>
<evidence type="ECO:0000313" key="14">
    <source>
        <dbReference type="EMBL" id="SPQ22430.1"/>
    </source>
</evidence>
<proteinExistence type="inferred from homology"/>
<comment type="similarity">
    <text evidence="7">Belongs to the RSE1 family.</text>
</comment>
<dbReference type="Pfam" id="PF03178">
    <property type="entry name" value="CPSF_A"/>
    <property type="match status" value="1"/>
</dbReference>
<dbReference type="InterPro" id="IPR015943">
    <property type="entry name" value="WD40/YVTN_repeat-like_dom_sf"/>
</dbReference>
<dbReference type="AlphaFoldDB" id="A0A446BIX9"/>
<evidence type="ECO:0000256" key="2">
    <source>
        <dbReference type="ARBA" id="ARBA00011524"/>
    </source>
</evidence>
<dbReference type="PANTHER" id="PTHR10644">
    <property type="entry name" value="DNA REPAIR/RNA PROCESSING CPSF FAMILY"/>
    <property type="match status" value="1"/>
</dbReference>
<evidence type="ECO:0000256" key="6">
    <source>
        <dbReference type="ARBA" id="ARBA00023242"/>
    </source>
</evidence>
<organism evidence="14 15">
    <name type="scientific">Thermothielavioides terrestris</name>
    <dbReference type="NCBI Taxonomy" id="2587410"/>
    <lineage>
        <taxon>Eukaryota</taxon>
        <taxon>Fungi</taxon>
        <taxon>Dikarya</taxon>
        <taxon>Ascomycota</taxon>
        <taxon>Pezizomycotina</taxon>
        <taxon>Sordariomycetes</taxon>
        <taxon>Sordariomycetidae</taxon>
        <taxon>Sordariales</taxon>
        <taxon>Chaetomiaceae</taxon>
        <taxon>Thermothielavioides</taxon>
    </lineage>
</organism>
<comment type="function">
    <text evidence="9">Involved in pre-mRNA splicing and cell cycle control.</text>
</comment>
<comment type="subunit">
    <text evidence="2">Associated with the spliceosome.</text>
</comment>